<feature type="signal peptide" evidence="2">
    <location>
        <begin position="1"/>
        <end position="25"/>
    </location>
</feature>
<evidence type="ECO:0000256" key="2">
    <source>
        <dbReference type="SAM" id="SignalP"/>
    </source>
</evidence>
<feature type="region of interest" description="Disordered" evidence="1">
    <location>
        <begin position="272"/>
        <end position="296"/>
    </location>
</feature>
<dbReference type="OrthoDB" id="550577at2759"/>
<protein>
    <submittedName>
        <fullName evidence="3">Uncharacterized protein</fullName>
    </submittedName>
</protein>
<accession>A0A2C5YXV8</accession>
<comment type="caution">
    <text evidence="3">The sequence shown here is derived from an EMBL/GenBank/DDBJ whole genome shotgun (WGS) entry which is preliminary data.</text>
</comment>
<evidence type="ECO:0000313" key="3">
    <source>
        <dbReference type="EMBL" id="PHH71874.1"/>
    </source>
</evidence>
<feature type="compositionally biased region" description="Basic and acidic residues" evidence="1">
    <location>
        <begin position="662"/>
        <end position="672"/>
    </location>
</feature>
<feature type="compositionally biased region" description="Basic residues" evidence="1">
    <location>
        <begin position="811"/>
        <end position="844"/>
    </location>
</feature>
<feature type="compositionally biased region" description="Basic residues" evidence="1">
    <location>
        <begin position="673"/>
        <end position="685"/>
    </location>
</feature>
<organism evidence="3 4">
    <name type="scientific">Ophiocordyceps australis</name>
    <dbReference type="NCBI Taxonomy" id="1399860"/>
    <lineage>
        <taxon>Eukaryota</taxon>
        <taxon>Fungi</taxon>
        <taxon>Dikarya</taxon>
        <taxon>Ascomycota</taxon>
        <taxon>Pezizomycotina</taxon>
        <taxon>Sordariomycetes</taxon>
        <taxon>Hypocreomycetidae</taxon>
        <taxon>Hypocreales</taxon>
        <taxon>Ophiocordycipitaceae</taxon>
        <taxon>Ophiocordyceps</taxon>
    </lineage>
</organism>
<dbReference type="AlphaFoldDB" id="A0A2C5YXV8"/>
<feature type="region of interest" description="Disordered" evidence="1">
    <location>
        <begin position="656"/>
        <end position="694"/>
    </location>
</feature>
<feature type="compositionally biased region" description="Low complexity" evidence="1">
    <location>
        <begin position="531"/>
        <end position="567"/>
    </location>
</feature>
<proteinExistence type="predicted"/>
<keyword evidence="4" id="KW-1185">Reference proteome</keyword>
<feature type="region of interest" description="Disordered" evidence="1">
    <location>
        <begin position="806"/>
        <end position="844"/>
    </location>
</feature>
<feature type="compositionally biased region" description="Polar residues" evidence="1">
    <location>
        <begin position="272"/>
        <end position="288"/>
    </location>
</feature>
<sequence>MAQISPRMLLTTALFGSLMLLPAAAIDDMTIAKQRIDELQQSYHIDWSHRPISHTGQPLDRNTRHNVTVYIERYIDHSYVNTGANNDSLGISRSTIVYKDITKGSVASARYSGPNFQLSAPIGFSISAGSSTTDSETNNTGTYRTIINKREEVCESGSACRFETWTFYVAISGHCGGDECLIRTPITGPDRIPLRAVIFITNPLPEAKTMAGLALVTAVKKRVALELQRSFCIDWSKPPERDHVVRTVNSDFRIVDPRKRLTSKPINISISVHTSQQAGQASTGSRAGTLTADHTDTSVQSTTKGWSIGATTSWSMGLAPGMASKLGWLSLTSSIEISYSKDDSKSETFGNWISDGFTVTTPCPSDVFCYFETWTFIAHITGICRHLTSSGFELPFQSPCKIEVPIFSRVGEPYMHFVSVFRDLLGKEDMQHVNWEAGDKRSQRAALVKQNSPPRVPRALGREGQYCLLDTYEYYKPTSKEYLDWTTDNFEARPYAPEPLDLHNCNEALPQHVPEKGRRCQTNEVYASPMPSTTSSLASTVSSSSSSSSSATPTVSSSTPLSTSTASNSKTERSTAAKSPPHISKKPPPARNLVKIQPARPKVVTLNQAGWCVLNDTHLWASDTQEYWTDTGNKWYKNDDLPPPIVPRRFRPCLKKGIPRPIQDHSSLEKASKKGRSSFRKGHSKQRQDSYIPRRARPRIRGINKFGYCFINMTHIYAQDTNQYLSSKGWYSQHNAPLPRLGKFKPCLKTPAPRVMVKNDGYCFLNATHIYAEDTDEYVTKTGKWYSRRGVLKPITTGFSPCLKFPDGKRPRVANRSKQGGKKVQRPRKKKKTNKTRHGKNGNW</sequence>
<dbReference type="EMBL" id="NJEU01000636">
    <property type="protein sequence ID" value="PHH71874.1"/>
    <property type="molecule type" value="Genomic_DNA"/>
</dbReference>
<feature type="chain" id="PRO_5012474133" evidence="2">
    <location>
        <begin position="26"/>
        <end position="844"/>
    </location>
</feature>
<dbReference type="Proteomes" id="UP000224854">
    <property type="component" value="Unassembled WGS sequence"/>
</dbReference>
<evidence type="ECO:0000256" key="1">
    <source>
        <dbReference type="SAM" id="MobiDB-lite"/>
    </source>
</evidence>
<reference evidence="3 4" key="1">
    <citation type="submission" date="2017-06" db="EMBL/GenBank/DDBJ databases">
        <title>Ant-infecting Ophiocordyceps genomes reveal a high diversity of potential behavioral manipulation genes and a possible major role for enterotoxins.</title>
        <authorList>
            <person name="De Bekker C."/>
            <person name="Evans H.C."/>
            <person name="Brachmann A."/>
            <person name="Hughes D.P."/>
        </authorList>
    </citation>
    <scope>NUCLEOTIDE SEQUENCE [LARGE SCALE GENOMIC DNA]</scope>
    <source>
        <strain evidence="3 4">1348a</strain>
    </source>
</reference>
<feature type="region of interest" description="Disordered" evidence="1">
    <location>
        <begin position="526"/>
        <end position="592"/>
    </location>
</feature>
<name>A0A2C5YXV8_9HYPO</name>
<gene>
    <name evidence="3" type="ORF">CDD82_6290</name>
</gene>
<keyword evidence="2" id="KW-0732">Signal</keyword>
<evidence type="ECO:0000313" key="4">
    <source>
        <dbReference type="Proteomes" id="UP000224854"/>
    </source>
</evidence>